<dbReference type="EMBL" id="JAVDYB010000001">
    <property type="protein sequence ID" value="MDR7276922.1"/>
    <property type="molecule type" value="Genomic_DNA"/>
</dbReference>
<feature type="domain" description="Peptidoglycan binding-like" evidence="2">
    <location>
        <begin position="268"/>
        <end position="323"/>
    </location>
</feature>
<evidence type="ECO:0008006" key="6">
    <source>
        <dbReference type="Google" id="ProtNLM"/>
    </source>
</evidence>
<dbReference type="Pfam" id="PF01471">
    <property type="entry name" value="PG_binding_1"/>
    <property type="match status" value="2"/>
</dbReference>
<dbReference type="Proteomes" id="UP001183643">
    <property type="component" value="Unassembled WGS sequence"/>
</dbReference>
<dbReference type="InterPro" id="IPR002477">
    <property type="entry name" value="Peptidoglycan-bd-like"/>
</dbReference>
<reference evidence="4" key="1">
    <citation type="submission" date="2023-07" db="EMBL/GenBank/DDBJ databases">
        <title>Sequencing the genomes of 1000 actinobacteria strains.</title>
        <authorList>
            <person name="Klenk H.-P."/>
        </authorList>
    </citation>
    <scope>NUCLEOTIDE SEQUENCE</scope>
    <source>
        <strain evidence="4">DSM 44707</strain>
    </source>
</reference>
<dbReference type="InterPro" id="IPR036365">
    <property type="entry name" value="PGBD-like_sf"/>
</dbReference>
<proteinExistence type="predicted"/>
<dbReference type="InterPro" id="IPR058593">
    <property type="entry name" value="ARB_07466-like_C"/>
</dbReference>
<sequence>MRLAATLRRCAVTAVAATAAVLVAASPAAAVPPVTPVFGTTIDAYAAYDPQNTCDPVAKPGVLGFRELALRTYPTTGDSGIVRSCADGEVTEHKEGRAWDWTINAASGADHARADEFLAWLLATDAHGNRHANARRLGVMYIIFDGRIWGSYQAADGWRTYTGSNPHTDHVHFSFSRAGASKQTTWWTQADQPAPWPRTERGSTGTDVRVLQHLLNAAGQSVTVDGEFGPATETAVRAFQSARGATPDGIVGMVTWSKLLRQVQRGDQGSAVRAAQVALNATGANLTVDGVFGAATQAAVASFQSTHDRPANGVVDPTVWQLLIAGT</sequence>
<dbReference type="AlphaFoldDB" id="A0AAE3YPM8"/>
<accession>A0AAE3YPM8</accession>
<name>A0AAE3YPM8_9ACTN</name>
<evidence type="ECO:0000259" key="3">
    <source>
        <dbReference type="Pfam" id="PF26571"/>
    </source>
</evidence>
<feature type="chain" id="PRO_5041925739" description="Peptidoglycan hydrolase-like protein with peptidoglycan-binding domain" evidence="1">
    <location>
        <begin position="31"/>
        <end position="327"/>
    </location>
</feature>
<dbReference type="SUPFAM" id="SSF47090">
    <property type="entry name" value="PGBD-like"/>
    <property type="match status" value="2"/>
</dbReference>
<comment type="caution">
    <text evidence="4">The sequence shown here is derived from an EMBL/GenBank/DDBJ whole genome shotgun (WGS) entry which is preliminary data.</text>
</comment>
<feature type="domain" description="ARB-07466-like C-terminal" evidence="3">
    <location>
        <begin position="58"/>
        <end position="171"/>
    </location>
</feature>
<keyword evidence="5" id="KW-1185">Reference proteome</keyword>
<evidence type="ECO:0000313" key="5">
    <source>
        <dbReference type="Proteomes" id="UP001183643"/>
    </source>
</evidence>
<dbReference type="Gene3D" id="1.10.101.10">
    <property type="entry name" value="PGBD-like superfamily/PGBD"/>
    <property type="match status" value="2"/>
</dbReference>
<dbReference type="Pfam" id="PF26571">
    <property type="entry name" value="VldE"/>
    <property type="match status" value="1"/>
</dbReference>
<keyword evidence="1" id="KW-0732">Signal</keyword>
<organism evidence="4 5">
    <name type="scientific">Catenuloplanes atrovinosus</name>
    <dbReference type="NCBI Taxonomy" id="137266"/>
    <lineage>
        <taxon>Bacteria</taxon>
        <taxon>Bacillati</taxon>
        <taxon>Actinomycetota</taxon>
        <taxon>Actinomycetes</taxon>
        <taxon>Micromonosporales</taxon>
        <taxon>Micromonosporaceae</taxon>
        <taxon>Catenuloplanes</taxon>
    </lineage>
</organism>
<gene>
    <name evidence="4" type="ORF">J2S41_003700</name>
</gene>
<evidence type="ECO:0000259" key="2">
    <source>
        <dbReference type="Pfam" id="PF01471"/>
    </source>
</evidence>
<evidence type="ECO:0000256" key="1">
    <source>
        <dbReference type="SAM" id="SignalP"/>
    </source>
</evidence>
<feature type="domain" description="Peptidoglycan binding-like" evidence="2">
    <location>
        <begin position="204"/>
        <end position="259"/>
    </location>
</feature>
<dbReference type="InterPro" id="IPR036366">
    <property type="entry name" value="PGBDSf"/>
</dbReference>
<evidence type="ECO:0000313" key="4">
    <source>
        <dbReference type="EMBL" id="MDR7276922.1"/>
    </source>
</evidence>
<feature type="signal peptide" evidence="1">
    <location>
        <begin position="1"/>
        <end position="30"/>
    </location>
</feature>
<protein>
    <recommendedName>
        <fullName evidence="6">Peptidoglycan hydrolase-like protein with peptidoglycan-binding domain</fullName>
    </recommendedName>
</protein>
<dbReference type="RefSeq" id="WP_310369129.1">
    <property type="nucleotide sequence ID" value="NZ_JAVDYB010000001.1"/>
</dbReference>